<evidence type="ECO:0000313" key="2">
    <source>
        <dbReference type="EMBL" id="KAH6586124.1"/>
    </source>
</evidence>
<dbReference type="Proteomes" id="UP001648503">
    <property type="component" value="Unassembled WGS sequence"/>
</dbReference>
<protein>
    <submittedName>
        <fullName evidence="2">Uncharacterized protein</fullName>
    </submittedName>
</protein>
<name>A0ABQ8EU16_9FUNG</name>
<feature type="region of interest" description="Disordered" evidence="1">
    <location>
        <begin position="44"/>
        <end position="69"/>
    </location>
</feature>
<sequence length="934" mass="107809">MSEESGLVGGTLQNLTTLRETKHSDSVPIYRMHSDMAFLPGWQSSHSLSGRASPTSKLAKNKSIRDGNPTLVSTTIRQRSSDSTCKLRANVRLSPLESIKSTPSQLLHLEPLPSTDSNPTQAPVNPTQLTMESIVSDFKQFQEAMQHPCMLLGIIPSENDNEVHNELDSLCNELLTTLAELETSLEDITSWKDDFLKQSVPSHIKLELTILFARLFRSKSDLHEPFFELIKSVRLYSRPWMEKRNALYKLQEEYQRNHEVVDIAIRKLENMDLQLHKIKASNRVNLWERLMTKVMMFQKSTPSSLTNAAGSNISNNANKYLPVAEPTSDWPRININQSPLSGGTLLAPHQSTIPTDCFSSTHTNDFAFLKLQENIRMYIVDEPDWLQNSRIQLKRFKAHLKTNFPGIRKIWPHILRRPLPIPGPSINYISTKTGTIIMNKRHFPRSRAYSCQDFKEIKEYSHKVNENRSATTVTEKDHSNQLVVFSGHPQKNSNTTNKEVDRRIRVPRTLAYLRSNSFNTLHDLGESPQLYRPLVNNHKVHTVDRSDMCLNNESDFDSVDTASETVSESDNYSDLDSKYFQRFREEDIQDVVSKFMDSHQIRPKSIGSNDENGVEDPFQNMDTKKEFFSMQEMIELTLLHAQQMHIMQTEYNDRFNHLSDQLDQAHIDQAELDVEWERKYAQMQDRAQKRVSQTTSQQCSDSSSSEKDDSDHRNNSVHNQSLDPLENLHDNSRLINDVHTQKYHLGHEGVEDPSHLRLEKLRERTERRRIETIKKRAHFKKPVKRELPPWRPPKFTSTPMAMSFMERLRWFTEISLRKRTESRINATRLEMIANEQKLEHLQRNTLVDVEETQSNMIESSGIMAEFMPMPGKVPVSKPSRDRLTGQGTALPWGGRFKTHFLQQPAANRINVLNLFDVAMNIPSVHPKKYDNNEG</sequence>
<feature type="compositionally biased region" description="Low complexity" evidence="1">
    <location>
        <begin position="692"/>
        <end position="703"/>
    </location>
</feature>
<evidence type="ECO:0000313" key="3">
    <source>
        <dbReference type="Proteomes" id="UP001648503"/>
    </source>
</evidence>
<feature type="compositionally biased region" description="Polar residues" evidence="1">
    <location>
        <begin position="44"/>
        <end position="58"/>
    </location>
</feature>
<proteinExistence type="predicted"/>
<dbReference type="EMBL" id="JAFCIX010000575">
    <property type="protein sequence ID" value="KAH6586124.1"/>
    <property type="molecule type" value="Genomic_DNA"/>
</dbReference>
<keyword evidence="3" id="KW-1185">Reference proteome</keyword>
<organism evidence="2 3">
    <name type="scientific">Batrachochytrium salamandrivorans</name>
    <dbReference type="NCBI Taxonomy" id="1357716"/>
    <lineage>
        <taxon>Eukaryota</taxon>
        <taxon>Fungi</taxon>
        <taxon>Fungi incertae sedis</taxon>
        <taxon>Chytridiomycota</taxon>
        <taxon>Chytridiomycota incertae sedis</taxon>
        <taxon>Chytridiomycetes</taxon>
        <taxon>Rhizophydiales</taxon>
        <taxon>Rhizophydiales incertae sedis</taxon>
        <taxon>Batrachochytrium</taxon>
    </lineage>
</organism>
<feature type="compositionally biased region" description="Basic and acidic residues" evidence="1">
    <location>
        <begin position="704"/>
        <end position="714"/>
    </location>
</feature>
<accession>A0ABQ8EU16</accession>
<feature type="region of interest" description="Disordered" evidence="1">
    <location>
        <begin position="685"/>
        <end position="728"/>
    </location>
</feature>
<reference evidence="2 3" key="1">
    <citation type="submission" date="2021-02" db="EMBL/GenBank/DDBJ databases">
        <title>Variation within the Batrachochytrium salamandrivorans European outbreak.</title>
        <authorList>
            <person name="Kelly M."/>
            <person name="Pasmans F."/>
            <person name="Shea T.P."/>
            <person name="Munoz J.F."/>
            <person name="Carranza S."/>
            <person name="Cuomo C.A."/>
            <person name="Martel A."/>
        </authorList>
    </citation>
    <scope>NUCLEOTIDE SEQUENCE [LARGE SCALE GENOMIC DNA]</scope>
    <source>
        <strain evidence="2 3">AMFP18/2</strain>
    </source>
</reference>
<evidence type="ECO:0000256" key="1">
    <source>
        <dbReference type="SAM" id="MobiDB-lite"/>
    </source>
</evidence>
<comment type="caution">
    <text evidence="2">The sequence shown here is derived from an EMBL/GenBank/DDBJ whole genome shotgun (WGS) entry which is preliminary data.</text>
</comment>
<gene>
    <name evidence="2" type="ORF">BASA50_000590</name>
</gene>